<proteinExistence type="predicted"/>
<reference evidence="2 3" key="1">
    <citation type="submission" date="2023-09" db="EMBL/GenBank/DDBJ databases">
        <title>Complete-Gapless Cercospora beticola genome.</title>
        <authorList>
            <person name="Wyatt N.A."/>
            <person name="Spanner R.E."/>
            <person name="Bolton M.D."/>
        </authorList>
    </citation>
    <scope>NUCLEOTIDE SEQUENCE [LARGE SCALE GENOMIC DNA]</scope>
    <source>
        <strain evidence="2">Cb09-40</strain>
    </source>
</reference>
<organism evidence="2 3">
    <name type="scientific">Cercospora beticola</name>
    <name type="common">Sugarbeet leaf spot fungus</name>
    <dbReference type="NCBI Taxonomy" id="122368"/>
    <lineage>
        <taxon>Eukaryota</taxon>
        <taxon>Fungi</taxon>
        <taxon>Dikarya</taxon>
        <taxon>Ascomycota</taxon>
        <taxon>Pezizomycotina</taxon>
        <taxon>Dothideomycetes</taxon>
        <taxon>Dothideomycetidae</taxon>
        <taxon>Mycosphaerellales</taxon>
        <taxon>Mycosphaerellaceae</taxon>
        <taxon>Cercospora</taxon>
    </lineage>
</organism>
<accession>A0ABZ0NTS5</accession>
<evidence type="ECO:0000313" key="3">
    <source>
        <dbReference type="Proteomes" id="UP001302367"/>
    </source>
</evidence>
<feature type="compositionally biased region" description="Polar residues" evidence="1">
    <location>
        <begin position="1"/>
        <end position="22"/>
    </location>
</feature>
<sequence>MTPVYSDSQLDGYNQKGNSFNTYKMPHSPPLADPSIPSTQPSHLRLSMQKVNSRSNACQGNEDTISGSVPMSSEMLACSME</sequence>
<evidence type="ECO:0000256" key="1">
    <source>
        <dbReference type="SAM" id="MobiDB-lite"/>
    </source>
</evidence>
<feature type="region of interest" description="Disordered" evidence="1">
    <location>
        <begin position="1"/>
        <end position="81"/>
    </location>
</feature>
<name>A0ABZ0NTS5_CERBT</name>
<keyword evidence="3" id="KW-1185">Reference proteome</keyword>
<dbReference type="EMBL" id="CP134188">
    <property type="protein sequence ID" value="WPB02923.1"/>
    <property type="molecule type" value="Genomic_DNA"/>
</dbReference>
<evidence type="ECO:0000313" key="2">
    <source>
        <dbReference type="EMBL" id="WPB02923.1"/>
    </source>
</evidence>
<gene>
    <name evidence="2" type="ORF">RHO25_007559</name>
</gene>
<feature type="compositionally biased region" description="Polar residues" evidence="1">
    <location>
        <begin position="49"/>
        <end position="71"/>
    </location>
</feature>
<dbReference type="RefSeq" id="XP_065459028.1">
    <property type="nucleotide sequence ID" value="XM_065602956.1"/>
</dbReference>
<dbReference type="Proteomes" id="UP001302367">
    <property type="component" value="Chromosome 5"/>
</dbReference>
<dbReference type="GeneID" id="90644392"/>
<protein>
    <submittedName>
        <fullName evidence="2">Uncharacterized protein</fullName>
    </submittedName>
</protein>